<dbReference type="InterPro" id="IPR029787">
    <property type="entry name" value="Nucleotide_cyclase"/>
</dbReference>
<keyword evidence="4" id="KW-0808">Transferase</keyword>
<protein>
    <submittedName>
        <fullName evidence="3">Bifunctional diguanylate cyclase/phosphodiesterase</fullName>
        <ecNumber evidence="4">2.7.7.65</ecNumber>
        <ecNumber evidence="4">3.1.4.52</ecNumber>
    </submittedName>
</protein>
<dbReference type="Gene3D" id="3.30.70.270">
    <property type="match status" value="1"/>
</dbReference>
<dbReference type="RefSeq" id="WP_166212200.1">
    <property type="nucleotide sequence ID" value="NZ_CP088285.1"/>
</dbReference>
<evidence type="ECO:0000313" key="3">
    <source>
        <dbReference type="EMBL" id="NVI41750.1"/>
    </source>
</evidence>
<reference evidence="4" key="2">
    <citation type="journal article" date="2021" name="Int. J. Syst. Evol. Microbiol.">
        <title>Bradyrhizobium septentrionale sp. nov. (sv. septentrionale) and Bradyrhizobium quebecense sp. nov. (sv. septentrionale) associated with legumes native to Canada possess rearranged symbiosis genes and numerous insertion sequences.</title>
        <authorList>
            <person name="Bromfield E.S.P."/>
            <person name="Cloutier S."/>
        </authorList>
    </citation>
    <scope>NUCLEOTIDE SEQUENCE</scope>
    <source>
        <strain evidence="4">5S5</strain>
    </source>
</reference>
<dbReference type="InterPro" id="IPR050706">
    <property type="entry name" value="Cyclic-di-GMP_PDE-like"/>
</dbReference>
<proteinExistence type="predicted"/>
<reference evidence="4" key="3">
    <citation type="submission" date="2024-03" db="EMBL/GenBank/DDBJ databases">
        <authorList>
            <person name="Bromfield E.S.P."/>
            <person name="Cloutier S."/>
        </authorList>
    </citation>
    <scope>NUCLEOTIDE SEQUENCE</scope>
    <source>
        <strain evidence="4">5S5</strain>
    </source>
</reference>
<keyword evidence="4" id="KW-0378">Hydrolase</keyword>
<dbReference type="PROSITE" id="PS50887">
    <property type="entry name" value="GGDEF"/>
    <property type="match status" value="1"/>
</dbReference>
<dbReference type="SMART" id="SM00267">
    <property type="entry name" value="GGDEF"/>
    <property type="match status" value="1"/>
</dbReference>
<dbReference type="SUPFAM" id="SSF55073">
    <property type="entry name" value="Nucleotide cyclase"/>
    <property type="match status" value="1"/>
</dbReference>
<dbReference type="InterPro" id="IPR000160">
    <property type="entry name" value="GGDEF_dom"/>
</dbReference>
<dbReference type="CDD" id="cd01949">
    <property type="entry name" value="GGDEF"/>
    <property type="match status" value="1"/>
</dbReference>
<gene>
    <name evidence="3" type="ORF">HAP48_001290</name>
    <name evidence="4" type="ORF">WDK88_42545</name>
</gene>
<dbReference type="CDD" id="cd01948">
    <property type="entry name" value="EAL"/>
    <property type="match status" value="1"/>
</dbReference>
<feature type="domain" description="EAL" evidence="1">
    <location>
        <begin position="310"/>
        <end position="559"/>
    </location>
</feature>
<reference evidence="3" key="1">
    <citation type="submission" date="2020-06" db="EMBL/GenBank/DDBJ databases">
        <title>Whole Genome Sequence of Bradyrhizobium sp. Strain 1S1.</title>
        <authorList>
            <person name="Bromfield E.S.P."/>
            <person name="Cloutier S."/>
        </authorList>
    </citation>
    <scope>NUCLEOTIDE SEQUENCE [LARGE SCALE GENOMIC DNA]</scope>
    <source>
        <strain evidence="3">1S1</strain>
    </source>
</reference>
<dbReference type="Proteomes" id="UP001432046">
    <property type="component" value="Chromosome"/>
</dbReference>
<dbReference type="EC" id="3.1.4.52" evidence="4"/>
<dbReference type="PANTHER" id="PTHR33121:SF79">
    <property type="entry name" value="CYCLIC DI-GMP PHOSPHODIESTERASE PDED-RELATED"/>
    <property type="match status" value="1"/>
</dbReference>
<dbReference type="InterPro" id="IPR035919">
    <property type="entry name" value="EAL_sf"/>
</dbReference>
<dbReference type="GO" id="GO:0052621">
    <property type="term" value="F:diguanylate cyclase activity"/>
    <property type="evidence" value="ECO:0007669"/>
    <property type="project" value="UniProtKB-EC"/>
</dbReference>
<dbReference type="AlphaFoldDB" id="A0A973VUA3"/>
<organism evidence="3">
    <name type="scientific">Bradyrhizobium septentrionale</name>
    <dbReference type="NCBI Taxonomy" id="1404411"/>
    <lineage>
        <taxon>Bacteria</taxon>
        <taxon>Pseudomonadati</taxon>
        <taxon>Pseudomonadota</taxon>
        <taxon>Alphaproteobacteria</taxon>
        <taxon>Hyphomicrobiales</taxon>
        <taxon>Nitrobacteraceae</taxon>
        <taxon>Bradyrhizobium</taxon>
    </lineage>
</organism>
<dbReference type="Gene3D" id="3.20.20.450">
    <property type="entry name" value="EAL domain"/>
    <property type="match status" value="1"/>
</dbReference>
<sequence length="563" mass="61633">MPPVPPAASILASLGQATFAWDLASDAIAWSDNAATVFPDIPVAALASGAELAKLIEPLRSVRSDALGQAATVRSGEGVPYRIEYGVRAVTSAPVIWIEETGCWFAGADGRPALVQGVVRINNERHARDEQLMKLSRHDPLTNELNRTYLIASLAETIEECARFRTSCAFMLIGIDHLARVNDAFGFDVADAVIAEVAKRIRARLRSGDMLGRFSGNKFGLILRNCTVDDTNVAAERFLAAVRDEVVPTKSGPVSVTVSIGAVTIPRHARSAEEAVNRAQETLDAAKSRRAGSFALWKPNVERDAQRRVNIRVTDEIVTALNERRIVIGFEPVVDARSRQASFYECLVRMEQDDGRALLAPDIVPVAERLGLIRMVDHRVLELAIAELAAAPDVQLSLNISPDTTMDPDWWATIESLMRAHPGVGERLIVEITETVAIQDIDDVRGFVTRLKNFGSRIAIDDFGAGYTSFRNLRKLGVDIVKIDGAFVQNIVRSADDRAFVQTLIDLARRLEIKTVAEWVQDEEAAVMLREWGCDFIQGRLIGLASPDRPWNGATEKAVPAAS</sequence>
<dbReference type="Pfam" id="PF00563">
    <property type="entry name" value="EAL"/>
    <property type="match status" value="1"/>
</dbReference>
<dbReference type="GO" id="GO:0071111">
    <property type="term" value="F:cyclic-guanylate-specific phosphodiesterase activity"/>
    <property type="evidence" value="ECO:0007669"/>
    <property type="project" value="UniProtKB-EC"/>
</dbReference>
<keyword evidence="4" id="KW-0548">Nucleotidyltransferase</keyword>
<evidence type="ECO:0000259" key="2">
    <source>
        <dbReference type="PROSITE" id="PS50887"/>
    </source>
</evidence>
<evidence type="ECO:0000313" key="4">
    <source>
        <dbReference type="EMBL" id="WXC79755.1"/>
    </source>
</evidence>
<dbReference type="SMART" id="SM00052">
    <property type="entry name" value="EAL"/>
    <property type="match status" value="1"/>
</dbReference>
<dbReference type="EMBL" id="CP147711">
    <property type="protein sequence ID" value="WXC79755.1"/>
    <property type="molecule type" value="Genomic_DNA"/>
</dbReference>
<dbReference type="EMBL" id="JAAOLE020000001">
    <property type="protein sequence ID" value="NVI41750.1"/>
    <property type="molecule type" value="Genomic_DNA"/>
</dbReference>
<evidence type="ECO:0000313" key="5">
    <source>
        <dbReference type="Proteomes" id="UP001432046"/>
    </source>
</evidence>
<keyword evidence="5" id="KW-1185">Reference proteome</keyword>
<name>A0A973VUA3_9BRAD</name>
<evidence type="ECO:0000259" key="1">
    <source>
        <dbReference type="PROSITE" id="PS50883"/>
    </source>
</evidence>
<dbReference type="PANTHER" id="PTHR33121">
    <property type="entry name" value="CYCLIC DI-GMP PHOSPHODIESTERASE PDEF"/>
    <property type="match status" value="1"/>
</dbReference>
<feature type="domain" description="GGDEF" evidence="2">
    <location>
        <begin position="166"/>
        <end position="299"/>
    </location>
</feature>
<dbReference type="Pfam" id="PF00990">
    <property type="entry name" value="GGDEF"/>
    <property type="match status" value="1"/>
</dbReference>
<dbReference type="InterPro" id="IPR043128">
    <property type="entry name" value="Rev_trsase/Diguanyl_cyclase"/>
</dbReference>
<dbReference type="SUPFAM" id="SSF141868">
    <property type="entry name" value="EAL domain-like"/>
    <property type="match status" value="1"/>
</dbReference>
<dbReference type="InterPro" id="IPR001633">
    <property type="entry name" value="EAL_dom"/>
</dbReference>
<dbReference type="PROSITE" id="PS50883">
    <property type="entry name" value="EAL"/>
    <property type="match status" value="1"/>
</dbReference>
<accession>A0A973VUA3</accession>
<dbReference type="EC" id="2.7.7.65" evidence="4"/>
<dbReference type="NCBIfam" id="TIGR00254">
    <property type="entry name" value="GGDEF"/>
    <property type="match status" value="1"/>
</dbReference>